<evidence type="ECO:0000256" key="3">
    <source>
        <dbReference type="ARBA" id="ARBA00022833"/>
    </source>
</evidence>
<dbReference type="Pfam" id="PF13445">
    <property type="entry name" value="zf-RING_UBOX"/>
    <property type="match status" value="1"/>
</dbReference>
<gene>
    <name evidence="8" type="ORF">EV420DRAFT_1743456</name>
</gene>
<evidence type="ECO:0000313" key="9">
    <source>
        <dbReference type="Proteomes" id="UP001175211"/>
    </source>
</evidence>
<dbReference type="InterPro" id="IPR027370">
    <property type="entry name" value="Znf-RING_euk"/>
</dbReference>
<evidence type="ECO:0000259" key="7">
    <source>
        <dbReference type="PROSITE" id="PS50089"/>
    </source>
</evidence>
<feature type="domain" description="RING-type" evidence="7">
    <location>
        <begin position="7"/>
        <end position="31"/>
    </location>
</feature>
<dbReference type="PROSITE" id="PS00518">
    <property type="entry name" value="ZF_RING_1"/>
    <property type="match status" value="1"/>
</dbReference>
<dbReference type="AlphaFoldDB" id="A0AA39NJP4"/>
<dbReference type="InterPro" id="IPR017907">
    <property type="entry name" value="Znf_RING_CS"/>
</dbReference>
<evidence type="ECO:0000313" key="8">
    <source>
        <dbReference type="EMBL" id="KAK0466866.1"/>
    </source>
</evidence>
<evidence type="ECO:0000256" key="6">
    <source>
        <dbReference type="SAM" id="Phobius"/>
    </source>
</evidence>
<keyword evidence="6" id="KW-1133">Transmembrane helix</keyword>
<keyword evidence="9" id="KW-1185">Reference proteome</keyword>
<dbReference type="RefSeq" id="XP_060337458.1">
    <property type="nucleotide sequence ID" value="XM_060480076.1"/>
</dbReference>
<protein>
    <recommendedName>
        <fullName evidence="7">RING-type domain-containing protein</fullName>
    </recommendedName>
</protein>
<dbReference type="InterPro" id="IPR001841">
    <property type="entry name" value="Znf_RING"/>
</dbReference>
<sequence length="181" mass="20511">MSTSCVCSICLSDFADPVCMPCGHVYCSNCIAQATSVLRNEGLTTAHALPVASSFLYLSRDFHECFGYPLRRLYVNGIRVNFEDQMKRLEERIASLERENQSLRYQDERYGRSVPWLARTLRTGSGFPSWMPREDRNVSSMKWLASAFVFGLTMTVGFVAGFILYDAFGTHPVLNPEVYYG</sequence>
<comment type="caution">
    <text evidence="8">The sequence shown here is derived from an EMBL/GenBank/DDBJ whole genome shotgun (WGS) entry which is preliminary data.</text>
</comment>
<keyword evidence="5" id="KW-0175">Coiled coil</keyword>
<evidence type="ECO:0000256" key="4">
    <source>
        <dbReference type="PROSITE-ProRule" id="PRU00175"/>
    </source>
</evidence>
<dbReference type="PROSITE" id="PS50089">
    <property type="entry name" value="ZF_RING_2"/>
    <property type="match status" value="1"/>
</dbReference>
<feature type="coiled-coil region" evidence="5">
    <location>
        <begin position="79"/>
        <end position="106"/>
    </location>
</feature>
<dbReference type="InterPro" id="IPR013083">
    <property type="entry name" value="Znf_RING/FYVE/PHD"/>
</dbReference>
<proteinExistence type="predicted"/>
<dbReference type="GO" id="GO:0008270">
    <property type="term" value="F:zinc ion binding"/>
    <property type="evidence" value="ECO:0007669"/>
    <property type="project" value="UniProtKB-KW"/>
</dbReference>
<dbReference type="EMBL" id="JAUEPS010000003">
    <property type="protein sequence ID" value="KAK0466866.1"/>
    <property type="molecule type" value="Genomic_DNA"/>
</dbReference>
<keyword evidence="2 4" id="KW-0863">Zinc-finger</keyword>
<dbReference type="Gene3D" id="3.30.40.10">
    <property type="entry name" value="Zinc/RING finger domain, C3HC4 (zinc finger)"/>
    <property type="match status" value="1"/>
</dbReference>
<dbReference type="GeneID" id="85363624"/>
<keyword evidence="3" id="KW-0862">Zinc</keyword>
<evidence type="ECO:0000256" key="5">
    <source>
        <dbReference type="SAM" id="Coils"/>
    </source>
</evidence>
<dbReference type="Proteomes" id="UP001175211">
    <property type="component" value="Unassembled WGS sequence"/>
</dbReference>
<evidence type="ECO:0000256" key="2">
    <source>
        <dbReference type="ARBA" id="ARBA00022771"/>
    </source>
</evidence>
<name>A0AA39NJP4_ARMTA</name>
<keyword evidence="6" id="KW-0472">Membrane</keyword>
<organism evidence="8 9">
    <name type="scientific">Armillaria tabescens</name>
    <name type="common">Ringless honey mushroom</name>
    <name type="synonym">Agaricus tabescens</name>
    <dbReference type="NCBI Taxonomy" id="1929756"/>
    <lineage>
        <taxon>Eukaryota</taxon>
        <taxon>Fungi</taxon>
        <taxon>Dikarya</taxon>
        <taxon>Basidiomycota</taxon>
        <taxon>Agaricomycotina</taxon>
        <taxon>Agaricomycetes</taxon>
        <taxon>Agaricomycetidae</taxon>
        <taxon>Agaricales</taxon>
        <taxon>Marasmiineae</taxon>
        <taxon>Physalacriaceae</taxon>
        <taxon>Desarmillaria</taxon>
    </lineage>
</organism>
<keyword evidence="6" id="KW-0812">Transmembrane</keyword>
<dbReference type="SUPFAM" id="SSF57850">
    <property type="entry name" value="RING/U-box"/>
    <property type="match status" value="1"/>
</dbReference>
<dbReference type="SMART" id="SM00184">
    <property type="entry name" value="RING"/>
    <property type="match status" value="1"/>
</dbReference>
<accession>A0AA39NJP4</accession>
<keyword evidence="1" id="KW-0479">Metal-binding</keyword>
<feature type="transmembrane region" description="Helical" evidence="6">
    <location>
        <begin position="143"/>
        <end position="165"/>
    </location>
</feature>
<evidence type="ECO:0000256" key="1">
    <source>
        <dbReference type="ARBA" id="ARBA00022723"/>
    </source>
</evidence>
<reference evidence="8" key="1">
    <citation type="submission" date="2023-06" db="EMBL/GenBank/DDBJ databases">
        <authorList>
            <consortium name="Lawrence Berkeley National Laboratory"/>
            <person name="Ahrendt S."/>
            <person name="Sahu N."/>
            <person name="Indic B."/>
            <person name="Wong-Bajracharya J."/>
            <person name="Merenyi Z."/>
            <person name="Ke H.-M."/>
            <person name="Monk M."/>
            <person name="Kocsube S."/>
            <person name="Drula E."/>
            <person name="Lipzen A."/>
            <person name="Balint B."/>
            <person name="Henrissat B."/>
            <person name="Andreopoulos B."/>
            <person name="Martin F.M."/>
            <person name="Harder C.B."/>
            <person name="Rigling D."/>
            <person name="Ford K.L."/>
            <person name="Foster G.D."/>
            <person name="Pangilinan J."/>
            <person name="Papanicolaou A."/>
            <person name="Barry K."/>
            <person name="LaButti K."/>
            <person name="Viragh M."/>
            <person name="Koriabine M."/>
            <person name="Yan M."/>
            <person name="Riley R."/>
            <person name="Champramary S."/>
            <person name="Plett K.L."/>
            <person name="Tsai I.J."/>
            <person name="Slot J."/>
            <person name="Sipos G."/>
            <person name="Plett J."/>
            <person name="Nagy L.G."/>
            <person name="Grigoriev I.V."/>
        </authorList>
    </citation>
    <scope>NUCLEOTIDE SEQUENCE</scope>
    <source>
        <strain evidence="8">CCBAS 213</strain>
    </source>
</reference>